<dbReference type="CDD" id="cd11480">
    <property type="entry name" value="SLC5sbd_u4"/>
    <property type="match status" value="1"/>
</dbReference>
<feature type="transmembrane region" description="Helical" evidence="12">
    <location>
        <begin position="183"/>
        <end position="200"/>
    </location>
</feature>
<dbReference type="PROSITE" id="PS50283">
    <property type="entry name" value="NA_SOLUT_SYMP_3"/>
    <property type="match status" value="1"/>
</dbReference>
<evidence type="ECO:0000313" key="14">
    <source>
        <dbReference type="EMBL" id="QZT34832.1"/>
    </source>
</evidence>
<evidence type="ECO:0000256" key="5">
    <source>
        <dbReference type="ARBA" id="ARBA00022692"/>
    </source>
</evidence>
<comment type="subcellular location">
    <subcellularLocation>
        <location evidence="1">Cell membrane</location>
        <topology evidence="1">Multi-pass membrane protein</topology>
    </subcellularLocation>
</comment>
<protein>
    <submittedName>
        <fullName evidence="14">Cation acetate symporter</fullName>
    </submittedName>
    <submittedName>
        <fullName evidence="13">SSS sodium solute transporter superfamily</fullName>
    </submittedName>
</protein>
<dbReference type="RefSeq" id="WP_007504210.1">
    <property type="nucleotide sequence ID" value="NZ_AFCE01000122.1"/>
</dbReference>
<evidence type="ECO:0000313" key="13">
    <source>
        <dbReference type="EMBL" id="EGL83133.1"/>
    </source>
</evidence>
<dbReference type="InterPro" id="IPR001734">
    <property type="entry name" value="Na/solute_symporter"/>
</dbReference>
<keyword evidence="5 12" id="KW-0812">Transmembrane</keyword>
<dbReference type="PANTHER" id="PTHR48086:SF6">
    <property type="entry name" value="CATION_ACETATE SYMPORTER ACTP"/>
    <property type="match status" value="1"/>
</dbReference>
<comment type="similarity">
    <text evidence="2 11">Belongs to the sodium:solute symporter (SSF) (TC 2.A.21) family.</text>
</comment>
<dbReference type="InterPro" id="IPR018212">
    <property type="entry name" value="Na/solute_symporter_CS"/>
</dbReference>
<sequence length="510" mass="54910">MNITAFVFFVAIIVGTLLITYWAAKKTSSTHEYYAAGSQLTGVQNGLAIVGDYISAASFLGISGAIALYGFDGFFYSLGFLVSYLVLLILIAEPVRHLGKYTLGDVIAARFPSPFLRALTAMNTLFISILYMVAQLVAAGALLKLLLGLDYTPAVMIVGVLMTIYVVFGGMMATSWVQIVKTVLLITGTFMFCLIIVSRFDWNFLTMFVLISEATPLGEQFLQPGNLFTDPIDMLSLNLALIFGTAGLPHILIRCLTVKDAPAVRQSVISATFVMGFFYFMTILLGFGAVLIVGYERLLALDPSGNMAVPLLAYTLGGDFLMAFIAAIAFATILAVVCGVVIAASTAFAHDFYRHVLCRGYATERAQMWVAKCAAIGVATLSIVLSIGLQRLNVAVIVSLIFCISASVNFPVLLLTIYWRKFTAVGAVCAMLTGLISSVGFLVLSPHMSELFSGFNTGGWISLNNPGIMTIPLSFAAAYAGSKLSRHLVDEDHFEAVAYLAHTGVKQNRS</sequence>
<dbReference type="AlphaFoldDB" id="F5L683"/>
<evidence type="ECO:0000256" key="1">
    <source>
        <dbReference type="ARBA" id="ARBA00004651"/>
    </source>
</evidence>
<keyword evidence="9" id="KW-0406">Ion transport</keyword>
<organism evidence="13 15">
    <name type="scientific">Caldalkalibacillus thermarum (strain TA2.A1)</name>
    <dbReference type="NCBI Taxonomy" id="986075"/>
    <lineage>
        <taxon>Bacteria</taxon>
        <taxon>Bacillati</taxon>
        <taxon>Bacillota</taxon>
        <taxon>Bacilli</taxon>
        <taxon>Bacillales</taxon>
        <taxon>Bacillaceae</taxon>
        <taxon>Caldalkalibacillus</taxon>
    </lineage>
</organism>
<dbReference type="InterPro" id="IPR050277">
    <property type="entry name" value="Sodium:Solute_Symporter"/>
</dbReference>
<evidence type="ECO:0000256" key="12">
    <source>
        <dbReference type="SAM" id="Phobius"/>
    </source>
</evidence>
<dbReference type="eggNOG" id="COG4147">
    <property type="taxonomic scope" value="Bacteria"/>
</dbReference>
<dbReference type="Gene3D" id="1.20.1730.10">
    <property type="entry name" value="Sodium/glucose cotransporter"/>
    <property type="match status" value="1"/>
</dbReference>
<feature type="transmembrane region" description="Helical" evidence="12">
    <location>
        <begin position="235"/>
        <end position="256"/>
    </location>
</feature>
<keyword evidence="7 12" id="KW-1133">Transmembrane helix</keyword>
<feature type="transmembrane region" description="Helical" evidence="12">
    <location>
        <begin position="395"/>
        <end position="415"/>
    </location>
</feature>
<evidence type="ECO:0000256" key="7">
    <source>
        <dbReference type="ARBA" id="ARBA00022989"/>
    </source>
</evidence>
<keyword evidence="8" id="KW-0915">Sodium</keyword>
<dbReference type="PROSITE" id="PS00457">
    <property type="entry name" value="NA_SOLUT_SYMP_2"/>
    <property type="match status" value="1"/>
</dbReference>
<name>F5L683_CALTT</name>
<feature type="transmembrane region" description="Helical" evidence="12">
    <location>
        <begin position="463"/>
        <end position="481"/>
    </location>
</feature>
<feature type="transmembrane region" description="Helical" evidence="12">
    <location>
        <begin position="320"/>
        <end position="348"/>
    </location>
</feature>
<evidence type="ECO:0000256" key="2">
    <source>
        <dbReference type="ARBA" id="ARBA00006434"/>
    </source>
</evidence>
<dbReference type="GO" id="GO:0015293">
    <property type="term" value="F:symporter activity"/>
    <property type="evidence" value="ECO:0007669"/>
    <property type="project" value="UniProtKB-KW"/>
</dbReference>
<gene>
    <name evidence="13" type="ORF">CathTA2_1296</name>
    <name evidence="14" type="ORF">HUR95_06140</name>
</gene>
<keyword evidence="10 12" id="KW-0472">Membrane</keyword>
<reference evidence="14 16" key="2">
    <citation type="journal article" date="2020" name="Extremophiles">
        <title>Genomic analysis of Caldalkalibacillus thermarum TA2.A1 reveals aerobic alkaliphilic metabolism and evolutionary hallmarks linking alkaliphilic bacteria and plant life.</title>
        <authorList>
            <person name="de Jong S.I."/>
            <person name="van den Broek M.A."/>
            <person name="Merkel A.Y."/>
            <person name="de la Torre Cortes P."/>
            <person name="Kalamorz F."/>
            <person name="Cook G.M."/>
            <person name="van Loosdrecht M.C.M."/>
            <person name="McMillan D.G.G."/>
        </authorList>
    </citation>
    <scope>NUCLEOTIDE SEQUENCE [LARGE SCALE GENOMIC DNA]</scope>
    <source>
        <strain evidence="14 16">TA2.A1</strain>
    </source>
</reference>
<dbReference type="EMBL" id="CP082237">
    <property type="protein sequence ID" value="QZT34832.1"/>
    <property type="molecule type" value="Genomic_DNA"/>
</dbReference>
<dbReference type="PANTHER" id="PTHR48086">
    <property type="entry name" value="SODIUM/PROLINE SYMPORTER-RELATED"/>
    <property type="match status" value="1"/>
</dbReference>
<dbReference type="KEGG" id="cthu:HUR95_06140"/>
<evidence type="ECO:0000256" key="6">
    <source>
        <dbReference type="ARBA" id="ARBA00022847"/>
    </source>
</evidence>
<feature type="transmembrane region" description="Helical" evidence="12">
    <location>
        <begin position="369"/>
        <end position="389"/>
    </location>
</feature>
<dbReference type="GO" id="GO:0005886">
    <property type="term" value="C:plasma membrane"/>
    <property type="evidence" value="ECO:0007669"/>
    <property type="project" value="UniProtKB-SubCell"/>
</dbReference>
<feature type="transmembrane region" description="Helical" evidence="12">
    <location>
        <begin position="268"/>
        <end position="295"/>
    </location>
</feature>
<evidence type="ECO:0000313" key="15">
    <source>
        <dbReference type="Proteomes" id="UP000010716"/>
    </source>
</evidence>
<dbReference type="EMBL" id="AFCE01000122">
    <property type="protein sequence ID" value="EGL83133.1"/>
    <property type="molecule type" value="Genomic_DNA"/>
</dbReference>
<dbReference type="InterPro" id="IPR038377">
    <property type="entry name" value="Na/Glc_symporter_sf"/>
</dbReference>
<keyword evidence="16" id="KW-1185">Reference proteome</keyword>
<keyword evidence="6" id="KW-0769">Symport</keyword>
<dbReference type="Proteomes" id="UP000010716">
    <property type="component" value="Unassembled WGS sequence"/>
</dbReference>
<dbReference type="GO" id="GO:0006847">
    <property type="term" value="P:plasma membrane acetate transport"/>
    <property type="evidence" value="ECO:0007669"/>
    <property type="project" value="TreeGrafter"/>
</dbReference>
<evidence type="ECO:0000313" key="16">
    <source>
        <dbReference type="Proteomes" id="UP000825179"/>
    </source>
</evidence>
<evidence type="ECO:0000256" key="3">
    <source>
        <dbReference type="ARBA" id="ARBA00022448"/>
    </source>
</evidence>
<evidence type="ECO:0000256" key="9">
    <source>
        <dbReference type="ARBA" id="ARBA00023065"/>
    </source>
</evidence>
<feature type="transmembrane region" description="Helical" evidence="12">
    <location>
        <begin position="45"/>
        <end position="68"/>
    </location>
</feature>
<keyword evidence="4" id="KW-1003">Cell membrane</keyword>
<feature type="transmembrane region" description="Helical" evidence="12">
    <location>
        <begin position="153"/>
        <end position="171"/>
    </location>
</feature>
<feature type="transmembrane region" description="Helical" evidence="12">
    <location>
        <begin position="125"/>
        <end position="147"/>
    </location>
</feature>
<accession>F5L683</accession>
<proteinExistence type="inferred from homology"/>
<feature type="transmembrane region" description="Helical" evidence="12">
    <location>
        <begin position="74"/>
        <end position="92"/>
    </location>
</feature>
<reference evidence="14" key="3">
    <citation type="submission" date="2021-08" db="EMBL/GenBank/DDBJ databases">
        <authorList>
            <person name="de Jong S."/>
            <person name="van den Broek M."/>
            <person name="Merkel A."/>
            <person name="de la Torre Cortes P."/>
            <person name="Kalamorz F."/>
            <person name="Cook G."/>
            <person name="van Loosdrecht M."/>
            <person name="McMillan D."/>
        </authorList>
    </citation>
    <scope>NUCLEOTIDE SEQUENCE</scope>
    <source>
        <strain evidence="14">TA2.A1</strain>
    </source>
</reference>
<evidence type="ECO:0000256" key="10">
    <source>
        <dbReference type="ARBA" id="ARBA00023136"/>
    </source>
</evidence>
<evidence type="ECO:0000256" key="8">
    <source>
        <dbReference type="ARBA" id="ARBA00023053"/>
    </source>
</evidence>
<dbReference type="Pfam" id="PF00474">
    <property type="entry name" value="SSF"/>
    <property type="match status" value="1"/>
</dbReference>
<keyword evidence="3" id="KW-0813">Transport</keyword>
<dbReference type="GO" id="GO:0015123">
    <property type="term" value="F:acetate transmembrane transporter activity"/>
    <property type="evidence" value="ECO:0007669"/>
    <property type="project" value="TreeGrafter"/>
</dbReference>
<dbReference type="OrthoDB" id="9814523at2"/>
<dbReference type="NCBIfam" id="TIGR00813">
    <property type="entry name" value="sss"/>
    <property type="match status" value="1"/>
</dbReference>
<feature type="transmembrane region" description="Helical" evidence="12">
    <location>
        <begin position="422"/>
        <end position="443"/>
    </location>
</feature>
<evidence type="ECO:0000256" key="4">
    <source>
        <dbReference type="ARBA" id="ARBA00022475"/>
    </source>
</evidence>
<dbReference type="GO" id="GO:0006811">
    <property type="term" value="P:monoatomic ion transport"/>
    <property type="evidence" value="ECO:0007669"/>
    <property type="project" value="UniProtKB-KW"/>
</dbReference>
<dbReference type="Proteomes" id="UP000825179">
    <property type="component" value="Chromosome"/>
</dbReference>
<evidence type="ECO:0000256" key="11">
    <source>
        <dbReference type="RuleBase" id="RU362091"/>
    </source>
</evidence>
<feature type="transmembrane region" description="Helical" evidence="12">
    <location>
        <begin position="6"/>
        <end position="24"/>
    </location>
</feature>
<reference evidence="13 15" key="1">
    <citation type="journal article" date="2011" name="J. Bacteriol.">
        <title>Draft genome sequence of the thermoalkaliphilic Caldalkalibacillus thermarum strain TA2.A1.</title>
        <authorList>
            <person name="Kalamorz F."/>
            <person name="Keis S."/>
            <person name="McMillan D.G."/>
            <person name="Olsson K."/>
            <person name="Stanton J.A."/>
            <person name="Stockwell P."/>
            <person name="Black M.A."/>
            <person name="Klingeman D.M."/>
            <person name="Land M.L."/>
            <person name="Han C.S."/>
            <person name="Martin S.L."/>
            <person name="Becher S.A."/>
            <person name="Peddie C.J."/>
            <person name="Morgan H.W."/>
            <person name="Matthies D."/>
            <person name="Preiss L."/>
            <person name="Meier T."/>
            <person name="Brown S.D."/>
            <person name="Cook G.M."/>
        </authorList>
    </citation>
    <scope>NUCLEOTIDE SEQUENCE [LARGE SCALE GENOMIC DNA]</scope>
    <source>
        <strain evidence="13 15">TA2.A1</strain>
    </source>
</reference>
<dbReference type="PROSITE" id="PS00456">
    <property type="entry name" value="NA_SOLUT_SYMP_1"/>
    <property type="match status" value="1"/>
</dbReference>